<proteinExistence type="inferred from homology"/>
<dbReference type="STRING" id="946077.W5A_04259"/>
<dbReference type="AlphaFoldDB" id="I0WIB2"/>
<dbReference type="Proteomes" id="UP000005938">
    <property type="component" value="Unassembled WGS sequence"/>
</dbReference>
<accession>I0WIB2</accession>
<dbReference type="EMBL" id="AJJU01000003">
    <property type="protein sequence ID" value="EID76128.1"/>
    <property type="molecule type" value="Genomic_DNA"/>
</dbReference>
<gene>
    <name evidence="2" type="ORF">W5A_04259</name>
</gene>
<dbReference type="InterPro" id="IPR003423">
    <property type="entry name" value="OMP_efflux"/>
</dbReference>
<dbReference type="OrthoDB" id="1680428at2"/>
<dbReference type="Gene3D" id="1.20.1600.10">
    <property type="entry name" value="Outer membrane efflux proteins (OEP)"/>
    <property type="match status" value="1"/>
</dbReference>
<dbReference type="eggNOG" id="COG1538">
    <property type="taxonomic scope" value="Bacteria"/>
</dbReference>
<comment type="similarity">
    <text evidence="1">Belongs to the outer membrane factor (OMF) (TC 1.B.17) family.</text>
</comment>
<evidence type="ECO:0000313" key="2">
    <source>
        <dbReference type="EMBL" id="EID76128.1"/>
    </source>
</evidence>
<dbReference type="SUPFAM" id="SSF56954">
    <property type="entry name" value="Outer membrane efflux proteins (OEP)"/>
    <property type="match status" value="1"/>
</dbReference>
<comment type="caution">
    <text evidence="2">The sequence shown here is derived from an EMBL/GenBank/DDBJ whole genome shotgun (WGS) entry which is preliminary data.</text>
</comment>
<dbReference type="Pfam" id="PF02321">
    <property type="entry name" value="OEP"/>
    <property type="match status" value="2"/>
</dbReference>
<dbReference type="InterPro" id="IPR010131">
    <property type="entry name" value="MdtP/NodT-like"/>
</dbReference>
<dbReference type="GO" id="GO:0015562">
    <property type="term" value="F:efflux transmembrane transporter activity"/>
    <property type="evidence" value="ECO:0007669"/>
    <property type="project" value="InterPro"/>
</dbReference>
<dbReference type="PANTHER" id="PTHR30203">
    <property type="entry name" value="OUTER MEMBRANE CATION EFFLUX PROTEIN"/>
    <property type="match status" value="1"/>
</dbReference>
<evidence type="ECO:0000256" key="1">
    <source>
        <dbReference type="ARBA" id="ARBA00007613"/>
    </source>
</evidence>
<evidence type="ECO:0000313" key="3">
    <source>
        <dbReference type="Proteomes" id="UP000005938"/>
    </source>
</evidence>
<protein>
    <submittedName>
        <fullName evidence="2">Outer membrane efflux protein</fullName>
    </submittedName>
</protein>
<sequence length="422" mass="47729">MKLKMNLKYIVSLVCWVMATITIQSQELDTYLKIAIQNSPQVKAAYSTFEAALQRTPQANALPDPMLTASAFGKMMETRLGAQEARFTLMQTFPWFGTLGAKKEVSQQQAEAAFQNYLEVRNEVLLNVKKLYAELYLVDQTVLLEEKNVNVLEQYRSLALNAFENGKGSMADVLRVDITINKAKTNLALLQSRIAPMKAGFNAMLNRSIKEEVVISSMLPLKPLQERRYDENLFSNNPRMSALQRQLASLEAQQQVVQKEGLPVVGLGVDYSILSKYDTMTMANNGQDAVMPMLSISLPIFRSKYKAKQKEVTFQVESKIHEQEALANSLMATYHMASFEEEQAHKLIALYNKQIQIAQQNLQLLLSAYSNSTEEFNEVLAVQQELLTYQIELISQLKIAFVSQATIEFLLFDNTSENTDEN</sequence>
<keyword evidence="3" id="KW-1185">Reference proteome</keyword>
<reference evidence="2 3" key="1">
    <citation type="journal article" date="2012" name="J. Bacteriol.">
        <title>Genome Sequence of the Halotolerant Bacterium Imtechella halotolerans K1T.</title>
        <authorList>
            <person name="Kumar S."/>
            <person name="Vikram S."/>
            <person name="Subramanian S."/>
            <person name="Raghava G.P."/>
            <person name="Pinnaka A.K."/>
        </authorList>
    </citation>
    <scope>NUCLEOTIDE SEQUENCE [LARGE SCALE GENOMIC DNA]</scope>
    <source>
        <strain evidence="2 3">K1</strain>
    </source>
</reference>
<name>I0WIB2_9FLAO</name>
<organism evidence="2 3">
    <name type="scientific">Imtechella halotolerans K1</name>
    <dbReference type="NCBI Taxonomy" id="946077"/>
    <lineage>
        <taxon>Bacteria</taxon>
        <taxon>Pseudomonadati</taxon>
        <taxon>Bacteroidota</taxon>
        <taxon>Flavobacteriia</taxon>
        <taxon>Flavobacteriales</taxon>
        <taxon>Flavobacteriaceae</taxon>
        <taxon>Imtechella</taxon>
    </lineage>
</organism>